<reference evidence="4" key="1">
    <citation type="submission" date="2023-05" db="EMBL/GenBank/DDBJ databases">
        <title>Genome and transcriptome analyses reveal genes involved in the formation of fine ridges on petal epidermal cells in Hibiscus trionum.</title>
        <authorList>
            <person name="Koshimizu S."/>
            <person name="Masuda S."/>
            <person name="Ishii T."/>
            <person name="Shirasu K."/>
            <person name="Hoshino A."/>
            <person name="Arita M."/>
        </authorList>
    </citation>
    <scope>NUCLEOTIDE SEQUENCE</scope>
    <source>
        <strain evidence="4">Hamamatsu line</strain>
    </source>
</reference>
<dbReference type="InterPro" id="IPR027417">
    <property type="entry name" value="P-loop_NTPase"/>
</dbReference>
<dbReference type="AlphaFoldDB" id="A0A9W7IQH4"/>
<proteinExistence type="predicted"/>
<feature type="domain" description="NB-ARC" evidence="3">
    <location>
        <begin position="121"/>
        <end position="280"/>
    </location>
</feature>
<evidence type="ECO:0000256" key="1">
    <source>
        <dbReference type="ARBA" id="ARBA00022821"/>
    </source>
</evidence>
<organism evidence="4 5">
    <name type="scientific">Hibiscus trionum</name>
    <name type="common">Flower of an hour</name>
    <dbReference type="NCBI Taxonomy" id="183268"/>
    <lineage>
        <taxon>Eukaryota</taxon>
        <taxon>Viridiplantae</taxon>
        <taxon>Streptophyta</taxon>
        <taxon>Embryophyta</taxon>
        <taxon>Tracheophyta</taxon>
        <taxon>Spermatophyta</taxon>
        <taxon>Magnoliopsida</taxon>
        <taxon>eudicotyledons</taxon>
        <taxon>Gunneridae</taxon>
        <taxon>Pentapetalae</taxon>
        <taxon>rosids</taxon>
        <taxon>malvids</taxon>
        <taxon>Malvales</taxon>
        <taxon>Malvaceae</taxon>
        <taxon>Malvoideae</taxon>
        <taxon>Hibiscus</taxon>
    </lineage>
</organism>
<dbReference type="Pfam" id="PF00931">
    <property type="entry name" value="NB-ARC"/>
    <property type="match status" value="1"/>
</dbReference>
<dbReference type="EMBL" id="BSYR01000035">
    <property type="protein sequence ID" value="GMJ00217.1"/>
    <property type="molecule type" value="Genomic_DNA"/>
</dbReference>
<evidence type="ECO:0000313" key="4">
    <source>
        <dbReference type="EMBL" id="GMJ00217.1"/>
    </source>
</evidence>
<comment type="caution">
    <text evidence="4">The sequence shown here is derived from an EMBL/GenBank/DDBJ whole genome shotgun (WGS) entry which is preliminary data.</text>
</comment>
<gene>
    <name evidence="4" type="ORF">HRI_003690900</name>
</gene>
<dbReference type="Gene3D" id="3.40.50.300">
    <property type="entry name" value="P-loop containing nucleotide triphosphate hydrolases"/>
    <property type="match status" value="1"/>
</dbReference>
<dbReference type="Proteomes" id="UP001165190">
    <property type="component" value="Unassembled WGS sequence"/>
</dbReference>
<evidence type="ECO:0000259" key="3">
    <source>
        <dbReference type="Pfam" id="PF00931"/>
    </source>
</evidence>
<dbReference type="OrthoDB" id="1900634at2759"/>
<feature type="region of interest" description="Disordered" evidence="2">
    <location>
        <begin position="1"/>
        <end position="91"/>
    </location>
</feature>
<keyword evidence="1" id="KW-0611">Plant defense</keyword>
<sequence>MGTMTEDQNPSSKTGSNQAWTLYNEYQAELSSQSQDKSSKGKSSRRKDKKQEGSAPGGAPAAAAAAEEEADPNGDATQNNPGPLKKRIEKKYEAPPAVRGFKKDEMSLEIMLLQDVGVGSLNKIGVVGQRGVGKTTLCRKILENERVKKSYSKMFWVTLSEVEVPKIEEPEVTVADGIVELTSDAKGVSSRLNRDDLSQQLKEDMYLIVFDGVWEAEENDYYKNLENCITGLPNEKGGAVIVTCRTEEAAEKLVGDENMHRLQPLNNPDSCWWIYNEAVRGKEIAEDKTVSKEVKEELMKRCGGLPWAAQMMGKIKAQQLAKANQNNDTQVS</sequence>
<protein>
    <recommendedName>
        <fullName evidence="3">NB-ARC domain-containing protein</fullName>
    </recommendedName>
</protein>
<accession>A0A9W7IQH4</accession>
<dbReference type="PRINTS" id="PR00364">
    <property type="entry name" value="DISEASERSIST"/>
</dbReference>
<dbReference type="PANTHER" id="PTHR36766:SF70">
    <property type="entry name" value="DISEASE RESISTANCE PROTEIN RGA4"/>
    <property type="match status" value="1"/>
</dbReference>
<dbReference type="CDD" id="cd00882">
    <property type="entry name" value="Ras_like_GTPase"/>
    <property type="match status" value="1"/>
</dbReference>
<evidence type="ECO:0000313" key="5">
    <source>
        <dbReference type="Proteomes" id="UP001165190"/>
    </source>
</evidence>
<name>A0A9W7IQH4_HIBTR</name>
<dbReference type="InterPro" id="IPR002182">
    <property type="entry name" value="NB-ARC"/>
</dbReference>
<dbReference type="GO" id="GO:0043531">
    <property type="term" value="F:ADP binding"/>
    <property type="evidence" value="ECO:0007669"/>
    <property type="project" value="InterPro"/>
</dbReference>
<dbReference type="GO" id="GO:0006952">
    <property type="term" value="P:defense response"/>
    <property type="evidence" value="ECO:0007669"/>
    <property type="project" value="UniProtKB-KW"/>
</dbReference>
<dbReference type="PANTHER" id="PTHR36766">
    <property type="entry name" value="PLANT BROAD-SPECTRUM MILDEW RESISTANCE PROTEIN RPW8"/>
    <property type="match status" value="1"/>
</dbReference>
<feature type="compositionally biased region" description="Polar residues" evidence="2">
    <location>
        <begin position="1"/>
        <end position="21"/>
    </location>
</feature>
<keyword evidence="5" id="KW-1185">Reference proteome</keyword>
<dbReference type="SUPFAM" id="SSF52540">
    <property type="entry name" value="P-loop containing nucleoside triphosphate hydrolases"/>
    <property type="match status" value="1"/>
</dbReference>
<evidence type="ECO:0000256" key="2">
    <source>
        <dbReference type="SAM" id="MobiDB-lite"/>
    </source>
</evidence>